<dbReference type="AlphaFoldDB" id="A0A3B0NIP6"/>
<protein>
    <submittedName>
        <fullName evidence="3">Uncharacterized protein</fullName>
    </submittedName>
</protein>
<reference evidence="3" key="1">
    <citation type="submission" date="2018-07" db="EMBL/GenBank/DDBJ databases">
        <authorList>
            <person name="Quirk P.G."/>
            <person name="Krulwich T.A."/>
        </authorList>
    </citation>
    <scope>NUCLEOTIDE SEQUENCE</scope>
    <source>
        <strain evidence="3">Anand</strain>
    </source>
</reference>
<evidence type="ECO:0000256" key="1">
    <source>
        <dbReference type="SAM" id="SignalP"/>
    </source>
</evidence>
<keyword evidence="1" id="KW-0732">Signal</keyword>
<evidence type="ECO:0000313" key="2">
    <source>
        <dbReference type="EMBL" id="SVP94008.1"/>
    </source>
</evidence>
<dbReference type="VEuPathDB" id="PiroplasmaDB:TA17260"/>
<name>A0A3B0NIP6_THEAN</name>
<proteinExistence type="predicted"/>
<feature type="signal peptide" evidence="1">
    <location>
        <begin position="1"/>
        <end position="22"/>
    </location>
</feature>
<organism evidence="3">
    <name type="scientific">Theileria annulata</name>
    <dbReference type="NCBI Taxonomy" id="5874"/>
    <lineage>
        <taxon>Eukaryota</taxon>
        <taxon>Sar</taxon>
        <taxon>Alveolata</taxon>
        <taxon>Apicomplexa</taxon>
        <taxon>Aconoidasida</taxon>
        <taxon>Piroplasmida</taxon>
        <taxon>Theileriidae</taxon>
        <taxon>Theileria</taxon>
    </lineage>
</organism>
<feature type="chain" id="PRO_5036076095" evidence="1">
    <location>
        <begin position="23"/>
        <end position="236"/>
    </location>
</feature>
<dbReference type="EMBL" id="UIVT01000004">
    <property type="protein sequence ID" value="SVP94008.1"/>
    <property type="molecule type" value="Genomic_DNA"/>
</dbReference>
<gene>
    <name evidence="2" type="ORF">TAT_000300600</name>
    <name evidence="3" type="ORF">TAV_000300700</name>
</gene>
<accession>A0A3B0NIP6</accession>
<dbReference type="EMBL" id="UIVS01000004">
    <property type="protein sequence ID" value="SVP94498.1"/>
    <property type="molecule type" value="Genomic_DNA"/>
</dbReference>
<evidence type="ECO:0000313" key="3">
    <source>
        <dbReference type="EMBL" id="SVP94498.1"/>
    </source>
</evidence>
<sequence length="236" mass="27310">MFYKFYFNIYVWISVLMCMADSRDDVVFNDPNILVMKDVDAICSHSIGKFQDFTHLTMCTDRGDVANVLEICKRGLVDVFSYDSKWSKICKNVDIYNIPQFVNKKGSYTVLHKRIFKDVSGNVRFNVDFECLGDEIKRQSQNLFDILQHKELGGYVSLNLIGKEYEAKYCWTIGRSFKKDNNVSLSELKNLKPKRIKYKTVQCHTNGSIQPDDYNDIFYPGDVIPSKAANITRSSH</sequence>